<dbReference type="PANTHER" id="PTHR33542:SF3">
    <property type="entry name" value="SIROHYDROCHLORIN FERROCHELATASE, CHLOROPLASTIC"/>
    <property type="match status" value="1"/>
</dbReference>
<reference evidence="3" key="1">
    <citation type="submission" date="2022-03" db="EMBL/GenBank/DDBJ databases">
        <title>Genomic Encyclopedia of Type Strains, Phase III (KMG-III): the genomes of soil and plant-associated and newly described type strains.</title>
        <authorList>
            <person name="Whitman W."/>
        </authorList>
    </citation>
    <scope>NUCLEOTIDE SEQUENCE</scope>
    <source>
        <strain evidence="3">ANL 6-2</strain>
    </source>
</reference>
<dbReference type="PANTHER" id="PTHR33542">
    <property type="entry name" value="SIROHYDROCHLORIN FERROCHELATASE, CHLOROPLASTIC"/>
    <property type="match status" value="1"/>
</dbReference>
<keyword evidence="4" id="KW-1185">Reference proteome</keyword>
<dbReference type="SUPFAM" id="SSF53800">
    <property type="entry name" value="Chelatase"/>
    <property type="match status" value="1"/>
</dbReference>
<keyword evidence="1" id="KW-0479">Metal-binding</keyword>
<evidence type="ECO:0000313" key="4">
    <source>
        <dbReference type="Proteomes" id="UP001205843"/>
    </source>
</evidence>
<dbReference type="InterPro" id="IPR050963">
    <property type="entry name" value="Sirohydro_Cobaltochel/CbiX"/>
</dbReference>
<gene>
    <name evidence="3" type="ORF">J2T57_002111</name>
</gene>
<sequence>MRYLALIAHGSRREASNDEVRRLAQALERRAGDTLGGVRCGFLELAEPSIPDVIGHCVEAGASEVLVMPYFLSAGRHVAEDVPREVAIATKRYPGISIDVMEYLGADAGLLELMLAAVHRRQSTPA</sequence>
<dbReference type="AlphaFoldDB" id="A0AAE3KCH9"/>
<organism evidence="3 4">
    <name type="scientific">Natronocella acetinitrilica</name>
    <dbReference type="NCBI Taxonomy" id="414046"/>
    <lineage>
        <taxon>Bacteria</taxon>
        <taxon>Pseudomonadati</taxon>
        <taxon>Pseudomonadota</taxon>
        <taxon>Gammaproteobacteria</taxon>
        <taxon>Chromatiales</taxon>
        <taxon>Ectothiorhodospiraceae</taxon>
        <taxon>Natronocella</taxon>
    </lineage>
</organism>
<accession>A0AAE3KCH9</accession>
<dbReference type="RefSeq" id="WP_253477663.1">
    <property type="nucleotide sequence ID" value="NZ_JALJXV010000004.1"/>
</dbReference>
<comment type="caution">
    <text evidence="3">The sequence shown here is derived from an EMBL/GenBank/DDBJ whole genome shotgun (WGS) entry which is preliminary data.</text>
</comment>
<dbReference type="Gene3D" id="3.40.50.1400">
    <property type="match status" value="1"/>
</dbReference>
<evidence type="ECO:0000256" key="2">
    <source>
        <dbReference type="ARBA" id="ARBA00023239"/>
    </source>
</evidence>
<keyword evidence="2" id="KW-0456">Lyase</keyword>
<proteinExistence type="predicted"/>
<evidence type="ECO:0000256" key="1">
    <source>
        <dbReference type="ARBA" id="ARBA00022723"/>
    </source>
</evidence>
<dbReference type="CDD" id="cd03416">
    <property type="entry name" value="CbiX_SirB_N"/>
    <property type="match status" value="1"/>
</dbReference>
<dbReference type="GO" id="GO:0016829">
    <property type="term" value="F:lyase activity"/>
    <property type="evidence" value="ECO:0007669"/>
    <property type="project" value="UniProtKB-KW"/>
</dbReference>
<protein>
    <submittedName>
        <fullName evidence="3">Sirohydrochlorin ferrochelatase</fullName>
    </submittedName>
</protein>
<dbReference type="GO" id="GO:0046872">
    <property type="term" value="F:metal ion binding"/>
    <property type="evidence" value="ECO:0007669"/>
    <property type="project" value="UniProtKB-KW"/>
</dbReference>
<dbReference type="Pfam" id="PF01903">
    <property type="entry name" value="CbiX"/>
    <property type="match status" value="1"/>
</dbReference>
<dbReference type="Proteomes" id="UP001205843">
    <property type="component" value="Unassembled WGS sequence"/>
</dbReference>
<evidence type="ECO:0000313" key="3">
    <source>
        <dbReference type="EMBL" id="MCP1674973.1"/>
    </source>
</evidence>
<dbReference type="EMBL" id="JALJXV010000004">
    <property type="protein sequence ID" value="MCP1674973.1"/>
    <property type="molecule type" value="Genomic_DNA"/>
</dbReference>
<name>A0AAE3KCH9_9GAMM</name>
<dbReference type="InterPro" id="IPR002762">
    <property type="entry name" value="CbiX-like"/>
</dbReference>